<reference evidence="1 2" key="1">
    <citation type="journal article" date="2022" name="New Phytol.">
        <title>Ecological generalism drives hyperdiversity of secondary metabolite gene clusters in xylarialean endophytes.</title>
        <authorList>
            <person name="Franco M.E.E."/>
            <person name="Wisecaver J.H."/>
            <person name="Arnold A.E."/>
            <person name="Ju Y.M."/>
            <person name="Slot J.C."/>
            <person name="Ahrendt S."/>
            <person name="Moore L.P."/>
            <person name="Eastman K.E."/>
            <person name="Scott K."/>
            <person name="Konkel Z."/>
            <person name="Mondo S.J."/>
            <person name="Kuo A."/>
            <person name="Hayes R.D."/>
            <person name="Haridas S."/>
            <person name="Andreopoulos B."/>
            <person name="Riley R."/>
            <person name="LaButti K."/>
            <person name="Pangilinan J."/>
            <person name="Lipzen A."/>
            <person name="Amirebrahimi M."/>
            <person name="Yan J."/>
            <person name="Adam C."/>
            <person name="Keymanesh K."/>
            <person name="Ng V."/>
            <person name="Louie K."/>
            <person name="Northen T."/>
            <person name="Drula E."/>
            <person name="Henrissat B."/>
            <person name="Hsieh H.M."/>
            <person name="Youens-Clark K."/>
            <person name="Lutzoni F."/>
            <person name="Miadlikowska J."/>
            <person name="Eastwood D.C."/>
            <person name="Hamelin R.C."/>
            <person name="Grigoriev I.V."/>
            <person name="U'Ren J.M."/>
        </authorList>
    </citation>
    <scope>NUCLEOTIDE SEQUENCE [LARGE SCALE GENOMIC DNA]</scope>
    <source>
        <strain evidence="1 2">ER1909</strain>
    </source>
</reference>
<evidence type="ECO:0000313" key="2">
    <source>
        <dbReference type="Proteomes" id="UP001497680"/>
    </source>
</evidence>
<proteinExistence type="predicted"/>
<dbReference type="EMBL" id="MU394284">
    <property type="protein sequence ID" value="KAI6092040.1"/>
    <property type="molecule type" value="Genomic_DNA"/>
</dbReference>
<gene>
    <name evidence="1" type="ORF">F4821DRAFT_224689</name>
</gene>
<sequence length="453" mass="48437">MRSFALASAFTAASLVHAGPTATEKDLPRRADSLPTVTPSGNAFWAGDTRFYVRGIDYQPGGSSANADPLADTTLCKRDIAKFKELGVNTVRVYSVDNSADHTECMQELNDAGIYLVLDVNNPSYSINRDDPAPSYNDVYLQSVFATIDEFVKYDNTLAFFSGNEVINDKPESVKAAPYVKATTRDMRQYIGSRNYRKVPVGYSAADVSQNRQQTADYFNCGTEDERSDFFAFNDYSWCAPSSFAESGWDQKVKNFTGYGIPIFLSEWGCITNTRDFEELSALMSDEMSAVYSGGLMYEYSREGNGYGIVELDGDSSDVKEEDEFSKFASALSKYPAPTGNGGFTSTTASVACPTVDDTWDLDSWGASALPAIPDGAVKYMSAGAGDGPGLKGDGSQNAGGTSTGTASAGSGSVTATASNDSGSGRPAPPMDMSVFWLTGGVAFFTLVGTLLL</sequence>
<accession>A0ACC0DGZ6</accession>
<comment type="caution">
    <text evidence="1">The sequence shown here is derived from an EMBL/GenBank/DDBJ whole genome shotgun (WGS) entry which is preliminary data.</text>
</comment>
<keyword evidence="1" id="KW-0378">Hydrolase</keyword>
<evidence type="ECO:0000313" key="1">
    <source>
        <dbReference type="EMBL" id="KAI6092040.1"/>
    </source>
</evidence>
<name>A0ACC0DGZ6_9PEZI</name>
<organism evidence="1 2">
    <name type="scientific">Hypoxylon rubiginosum</name>
    <dbReference type="NCBI Taxonomy" id="110542"/>
    <lineage>
        <taxon>Eukaryota</taxon>
        <taxon>Fungi</taxon>
        <taxon>Dikarya</taxon>
        <taxon>Ascomycota</taxon>
        <taxon>Pezizomycotina</taxon>
        <taxon>Sordariomycetes</taxon>
        <taxon>Xylariomycetidae</taxon>
        <taxon>Xylariales</taxon>
        <taxon>Hypoxylaceae</taxon>
        <taxon>Hypoxylon</taxon>
    </lineage>
</organism>
<dbReference type="Proteomes" id="UP001497680">
    <property type="component" value="Unassembled WGS sequence"/>
</dbReference>
<protein>
    <submittedName>
        <fullName evidence="1">Glycoside hydrolase family 72 protein</fullName>
    </submittedName>
</protein>
<keyword evidence="2" id="KW-1185">Reference proteome</keyword>